<proteinExistence type="predicted"/>
<dbReference type="Proteomes" id="UP000177040">
    <property type="component" value="Unassembled WGS sequence"/>
</dbReference>
<protein>
    <submittedName>
        <fullName evidence="1">Uncharacterized protein</fullName>
    </submittedName>
</protein>
<name>A0A1F6N5C8_9BACT</name>
<sequence length="114" mass="13263">MPQDIPSITIHQDLAAGRWQKMTLCEQLGNIGSEVSRALNWQERGNEEQSWRAFDRALELFSLTQTDKRWFGRLQEVARAKEVFGDFFIGSNEYQSSKESIIKYFDAFAIVARR</sequence>
<gene>
    <name evidence="1" type="ORF">A2983_00835</name>
</gene>
<accession>A0A1F6N5C8</accession>
<organism evidence="1 2">
    <name type="scientific">Candidatus Magasanikbacteria bacterium RIFCSPLOWO2_01_FULL_40_15</name>
    <dbReference type="NCBI Taxonomy" id="1798686"/>
    <lineage>
        <taxon>Bacteria</taxon>
        <taxon>Candidatus Magasanikiibacteriota</taxon>
    </lineage>
</organism>
<evidence type="ECO:0000313" key="2">
    <source>
        <dbReference type="Proteomes" id="UP000177040"/>
    </source>
</evidence>
<evidence type="ECO:0000313" key="1">
    <source>
        <dbReference type="EMBL" id="OGH78863.1"/>
    </source>
</evidence>
<comment type="caution">
    <text evidence="1">The sequence shown here is derived from an EMBL/GenBank/DDBJ whole genome shotgun (WGS) entry which is preliminary data.</text>
</comment>
<dbReference type="EMBL" id="MFQH01000001">
    <property type="protein sequence ID" value="OGH78863.1"/>
    <property type="molecule type" value="Genomic_DNA"/>
</dbReference>
<dbReference type="AlphaFoldDB" id="A0A1F6N5C8"/>
<reference evidence="1 2" key="1">
    <citation type="journal article" date="2016" name="Nat. Commun.">
        <title>Thousands of microbial genomes shed light on interconnected biogeochemical processes in an aquifer system.</title>
        <authorList>
            <person name="Anantharaman K."/>
            <person name="Brown C.T."/>
            <person name="Hug L.A."/>
            <person name="Sharon I."/>
            <person name="Castelle C.J."/>
            <person name="Probst A.J."/>
            <person name="Thomas B.C."/>
            <person name="Singh A."/>
            <person name="Wilkins M.J."/>
            <person name="Karaoz U."/>
            <person name="Brodie E.L."/>
            <person name="Williams K.H."/>
            <person name="Hubbard S.S."/>
            <person name="Banfield J.F."/>
        </authorList>
    </citation>
    <scope>NUCLEOTIDE SEQUENCE [LARGE SCALE GENOMIC DNA]</scope>
</reference>